<evidence type="ECO:0000313" key="5">
    <source>
        <dbReference type="Proteomes" id="UP000199199"/>
    </source>
</evidence>
<name>A0A1I6QX66_9EURY</name>
<accession>A0A1I6QX66</accession>
<proteinExistence type="predicted"/>
<keyword evidence="2" id="KW-0472">Membrane</keyword>
<dbReference type="Proteomes" id="UP000199199">
    <property type="component" value="Unassembled WGS sequence"/>
</dbReference>
<evidence type="ECO:0000256" key="1">
    <source>
        <dbReference type="SAM" id="MobiDB-lite"/>
    </source>
</evidence>
<keyword evidence="2" id="KW-0812">Transmembrane</keyword>
<dbReference type="InterPro" id="IPR055563">
    <property type="entry name" value="CdpA_N"/>
</dbReference>
<evidence type="ECO:0000259" key="3">
    <source>
        <dbReference type="Pfam" id="PF23600"/>
    </source>
</evidence>
<feature type="region of interest" description="Disordered" evidence="1">
    <location>
        <begin position="237"/>
        <end position="262"/>
    </location>
</feature>
<keyword evidence="5" id="KW-1185">Reference proteome</keyword>
<feature type="transmembrane region" description="Helical" evidence="2">
    <location>
        <begin position="95"/>
        <end position="116"/>
    </location>
</feature>
<gene>
    <name evidence="4" type="ORF">SAMN04488556_1663</name>
</gene>
<dbReference type="RefSeq" id="WP_092903402.1">
    <property type="nucleotide sequence ID" value="NZ_FOZS01000001.1"/>
</dbReference>
<organism evidence="4 5">
    <name type="scientific">Halostagnicola kamekurae</name>
    <dbReference type="NCBI Taxonomy" id="619731"/>
    <lineage>
        <taxon>Archaea</taxon>
        <taxon>Methanobacteriati</taxon>
        <taxon>Methanobacteriota</taxon>
        <taxon>Stenosarchaea group</taxon>
        <taxon>Halobacteria</taxon>
        <taxon>Halobacteriales</taxon>
        <taxon>Natrialbaceae</taxon>
        <taxon>Halostagnicola</taxon>
    </lineage>
</organism>
<feature type="transmembrane region" description="Helical" evidence="2">
    <location>
        <begin position="28"/>
        <end position="50"/>
    </location>
</feature>
<feature type="domain" description="Cell division protein A N-terminal" evidence="3">
    <location>
        <begin position="10"/>
        <end position="156"/>
    </location>
</feature>
<dbReference type="AlphaFoldDB" id="A0A1I6QX66"/>
<protein>
    <recommendedName>
        <fullName evidence="3">Cell division protein A N-terminal domain-containing protein</fullName>
    </recommendedName>
</protein>
<keyword evidence="2" id="KW-1133">Transmembrane helix</keyword>
<dbReference type="Pfam" id="PF23600">
    <property type="entry name" value="CdpA_N"/>
    <property type="match status" value="1"/>
</dbReference>
<evidence type="ECO:0000313" key="4">
    <source>
        <dbReference type="EMBL" id="SFS56994.1"/>
    </source>
</evidence>
<feature type="transmembrane region" description="Helical" evidence="2">
    <location>
        <begin position="132"/>
        <end position="155"/>
    </location>
</feature>
<evidence type="ECO:0000256" key="2">
    <source>
        <dbReference type="SAM" id="Phobius"/>
    </source>
</evidence>
<feature type="transmembrane region" description="Helical" evidence="2">
    <location>
        <begin position="70"/>
        <end position="88"/>
    </location>
</feature>
<sequence>MVARGDSDGYLFDLYRQYIGEPSGRNDVYVGFGLFFGGIGLAVTALVLFIWGSTHEPQSTAYVTWTEPAYGFGMLSLPAMMLGIVVLLPSNRRMLYTSLAGAAITFGAVLGFFYAYPSDWNGFGQDYTVEVVAIYAVGIAGLIASTGGALIAHYLELAQSAGVGEARDGERADSESYTDEEIQQDIDDAMEDVELSWGGVEKDDNTQLSFSGNEFDNVEIGDTAKTTRSSGVDSQVAGLKGLKGGETKTTTSSSSVEDQTAKLKELREQKRAEELAADDSDGALDTIATSLRSGVRRVQSLLSRK</sequence>
<dbReference type="OrthoDB" id="157486at2157"/>
<dbReference type="EMBL" id="FOZS01000001">
    <property type="protein sequence ID" value="SFS56994.1"/>
    <property type="molecule type" value="Genomic_DNA"/>
</dbReference>
<reference evidence="5" key="1">
    <citation type="submission" date="2016-10" db="EMBL/GenBank/DDBJ databases">
        <authorList>
            <person name="Varghese N."/>
            <person name="Submissions S."/>
        </authorList>
    </citation>
    <scope>NUCLEOTIDE SEQUENCE [LARGE SCALE GENOMIC DNA]</scope>
    <source>
        <strain evidence="5">DSM 22427</strain>
    </source>
</reference>